<organism evidence="1 2">
    <name type="scientific">Salix brachista</name>
    <dbReference type="NCBI Taxonomy" id="2182728"/>
    <lineage>
        <taxon>Eukaryota</taxon>
        <taxon>Viridiplantae</taxon>
        <taxon>Streptophyta</taxon>
        <taxon>Embryophyta</taxon>
        <taxon>Tracheophyta</taxon>
        <taxon>Spermatophyta</taxon>
        <taxon>Magnoliopsida</taxon>
        <taxon>eudicotyledons</taxon>
        <taxon>Gunneridae</taxon>
        <taxon>Pentapetalae</taxon>
        <taxon>rosids</taxon>
        <taxon>fabids</taxon>
        <taxon>Malpighiales</taxon>
        <taxon>Salicaceae</taxon>
        <taxon>Saliceae</taxon>
        <taxon>Salix</taxon>
    </lineage>
</organism>
<keyword evidence="2" id="KW-1185">Reference proteome</keyword>
<accession>A0A5N5K7P5</accession>
<dbReference type="EMBL" id="VDCV01000014">
    <property type="protein sequence ID" value="KAB5527282.1"/>
    <property type="molecule type" value="Genomic_DNA"/>
</dbReference>
<gene>
    <name evidence="1" type="ORF">DKX38_021129</name>
</gene>
<comment type="caution">
    <text evidence="1">The sequence shown here is derived from an EMBL/GenBank/DDBJ whole genome shotgun (WGS) entry which is preliminary data.</text>
</comment>
<name>A0A5N5K7P5_9ROSI</name>
<evidence type="ECO:0000313" key="2">
    <source>
        <dbReference type="Proteomes" id="UP000326939"/>
    </source>
</evidence>
<reference evidence="2" key="1">
    <citation type="journal article" date="2019" name="Gigascience">
        <title>De novo genome assembly of the endangered Acer yangbiense, a plant species with extremely small populations endemic to Yunnan Province, China.</title>
        <authorList>
            <person name="Yang J."/>
            <person name="Wariss H.M."/>
            <person name="Tao L."/>
            <person name="Zhang R."/>
            <person name="Yun Q."/>
            <person name="Hollingsworth P."/>
            <person name="Dao Z."/>
            <person name="Luo G."/>
            <person name="Guo H."/>
            <person name="Ma Y."/>
            <person name="Sun W."/>
        </authorList>
    </citation>
    <scope>NUCLEOTIDE SEQUENCE [LARGE SCALE GENOMIC DNA]</scope>
    <source>
        <strain evidence="2">cv. br00</strain>
    </source>
</reference>
<protein>
    <submittedName>
        <fullName evidence="1">Uncharacterized protein</fullName>
    </submittedName>
</protein>
<sequence length="100" mass="11786">MISDASLYQPVHARRTRFRRPMQAKTKTTFLEWHDFVIRFISLLAWQPTVKAVCHLSAEIAGIFKNWWREEEPMGRKWGTRAGKVFTLWLPSLKHTTIAC</sequence>
<evidence type="ECO:0000313" key="1">
    <source>
        <dbReference type="EMBL" id="KAB5527282.1"/>
    </source>
</evidence>
<dbReference type="Proteomes" id="UP000326939">
    <property type="component" value="Chromosome 14"/>
</dbReference>
<dbReference type="AlphaFoldDB" id="A0A5N5K7P5"/>
<proteinExistence type="predicted"/>